<accession>A0A1D2ADH5</accession>
<gene>
    <name evidence="2" type="ORF">g.23687</name>
</gene>
<organism evidence="2">
    <name type="scientific">Auxenochlorella protothecoides</name>
    <name type="common">Green microalga</name>
    <name type="synonym">Chlorella protothecoides</name>
    <dbReference type="NCBI Taxonomy" id="3075"/>
    <lineage>
        <taxon>Eukaryota</taxon>
        <taxon>Viridiplantae</taxon>
        <taxon>Chlorophyta</taxon>
        <taxon>core chlorophytes</taxon>
        <taxon>Trebouxiophyceae</taxon>
        <taxon>Chlorellales</taxon>
        <taxon>Chlorellaceae</taxon>
        <taxon>Auxenochlorella</taxon>
    </lineage>
</organism>
<reference evidence="2" key="1">
    <citation type="submission" date="2015-08" db="EMBL/GenBank/DDBJ databases">
        <authorList>
            <person name="Babu N.S."/>
            <person name="Beckwith C.J."/>
            <person name="Beseler K.G."/>
            <person name="Brison A."/>
            <person name="Carone J.V."/>
            <person name="Caskin T.P."/>
            <person name="Diamond M."/>
            <person name="Durham M.E."/>
            <person name="Foxe J.M."/>
            <person name="Go M."/>
            <person name="Henderson B.A."/>
            <person name="Jones I.B."/>
            <person name="McGettigan J.A."/>
            <person name="Micheletti S.J."/>
            <person name="Nasrallah M.E."/>
            <person name="Ortiz D."/>
            <person name="Piller C.R."/>
            <person name="Privatt S.R."/>
            <person name="Schneider S.L."/>
            <person name="Sharp S."/>
            <person name="Smith T.C."/>
            <person name="Stanton J.D."/>
            <person name="Ullery H.E."/>
            <person name="Wilson R.J."/>
            <person name="Serrano M.G."/>
            <person name="Buck G."/>
            <person name="Lee V."/>
            <person name="Wang Y."/>
            <person name="Carvalho R."/>
            <person name="Voegtly L."/>
            <person name="Shi R."/>
            <person name="Duckworth R."/>
            <person name="Johnson A."/>
            <person name="Loviza R."/>
            <person name="Walstead R."/>
            <person name="Shah Z."/>
            <person name="Kiflezghi M."/>
            <person name="Wade K."/>
            <person name="Ball S.L."/>
            <person name="Bradley K.W."/>
            <person name="Asai D.J."/>
            <person name="Bowman C.A."/>
            <person name="Russell D.A."/>
            <person name="Pope W.H."/>
            <person name="Jacobs-Sera D."/>
            <person name="Hendrix R.W."/>
            <person name="Hatfull G.F."/>
        </authorList>
    </citation>
    <scope>NUCLEOTIDE SEQUENCE</scope>
</reference>
<feature type="region of interest" description="Disordered" evidence="1">
    <location>
        <begin position="68"/>
        <end position="102"/>
    </location>
</feature>
<dbReference type="PANTHER" id="PTHR35097:SF1">
    <property type="entry name" value="GDSL ESTERASE_LIPASE"/>
    <property type="match status" value="1"/>
</dbReference>
<feature type="compositionally biased region" description="Acidic residues" evidence="1">
    <location>
        <begin position="88"/>
        <end position="98"/>
    </location>
</feature>
<name>A0A1D2ADH5_AUXPR</name>
<evidence type="ECO:0000313" key="2">
    <source>
        <dbReference type="EMBL" id="JAT77266.1"/>
    </source>
</evidence>
<feature type="region of interest" description="Disordered" evidence="1">
    <location>
        <begin position="1"/>
        <end position="35"/>
    </location>
</feature>
<proteinExistence type="predicted"/>
<sequence length="488" mass="50359">MALAMLSVPSAGPYPRRCPVVEPSSSLREPSTINHAPKVPRVKLNSRCAPAAPLHGAGCRRHLDLRALPGGGAGGRGAPPVDGSGGDGESDEEPEGDGGSEKPWAWLISGVALSVGLAWAIKRRLSRPTGVQALDTDDTRALKRILRDTLAEMVTLRSRLVELEGRAGVGPGGSLSDLAQQPQRGRAVLTGMLTWRHAKTWTKRGRAAAGAPGAAEATNSAPAILPGAASGPQLDLELAGKPRGGRDALRLHLRMTTAPEGLGLTKLMYRIGASPNLHVFLAPHGACGEDLAFTLNPVAGQGLTHVLEKGCPLHQSRLGSGMGAALSLPGVWISAGTFLDRQSARHFAAQHFGQVTAAVGPHLNLAATALLRPGVAEPSRLAVMATCRPLGPQGLMAHAWLQGSADSAPLTAYGGRWGAILAPHPSASAPSWALGMRSSGDRGMAPDLAEASWKLAMGEGLSLTPGVILQSSGEASTAIIALKAAWDF</sequence>
<dbReference type="EMBL" id="GDKF01001356">
    <property type="protein sequence ID" value="JAT77266.1"/>
    <property type="molecule type" value="Transcribed_RNA"/>
</dbReference>
<feature type="compositionally biased region" description="Gly residues" evidence="1">
    <location>
        <begin position="69"/>
        <end position="87"/>
    </location>
</feature>
<feature type="compositionally biased region" description="Polar residues" evidence="1">
    <location>
        <begin position="23"/>
        <end position="34"/>
    </location>
</feature>
<evidence type="ECO:0000256" key="1">
    <source>
        <dbReference type="SAM" id="MobiDB-lite"/>
    </source>
</evidence>
<dbReference type="PANTHER" id="PTHR35097">
    <property type="entry name" value="GDSL ESTERASE/LIPASE"/>
    <property type="match status" value="1"/>
</dbReference>
<protein>
    <submittedName>
        <fullName evidence="2">Uncharacterized protein</fullName>
    </submittedName>
</protein>
<dbReference type="AlphaFoldDB" id="A0A1D2ADH5"/>